<feature type="transmembrane region" description="Helical" evidence="1">
    <location>
        <begin position="59"/>
        <end position="79"/>
    </location>
</feature>
<dbReference type="Proteomes" id="UP001183176">
    <property type="component" value="Unassembled WGS sequence"/>
</dbReference>
<evidence type="ECO:0000256" key="1">
    <source>
        <dbReference type="SAM" id="Phobius"/>
    </source>
</evidence>
<sequence length="82" mass="9001">MDTEPREPQRQPPSTGQHIVYLDPNLDRAVSPYSPEGEIRMMGDFAAGLSRRGAVSRPMAIILVVLILAPIALSVLVMLTSW</sequence>
<reference evidence="3" key="1">
    <citation type="submission" date="2023-07" db="EMBL/GenBank/DDBJ databases">
        <title>30 novel species of actinomycetes from the DSMZ collection.</title>
        <authorList>
            <person name="Nouioui I."/>
        </authorList>
    </citation>
    <scope>NUCLEOTIDE SEQUENCE [LARGE SCALE GENOMIC DNA]</scope>
    <source>
        <strain evidence="3">DSM 44399</strain>
    </source>
</reference>
<keyword evidence="1" id="KW-1133">Transmembrane helix</keyword>
<protein>
    <submittedName>
        <fullName evidence="2">Uncharacterized protein</fullName>
    </submittedName>
</protein>
<evidence type="ECO:0000313" key="3">
    <source>
        <dbReference type="Proteomes" id="UP001183176"/>
    </source>
</evidence>
<dbReference type="EMBL" id="JAVREH010000004">
    <property type="protein sequence ID" value="MDT0260758.1"/>
    <property type="molecule type" value="Genomic_DNA"/>
</dbReference>
<proteinExistence type="predicted"/>
<dbReference type="RefSeq" id="WP_311421910.1">
    <property type="nucleotide sequence ID" value="NZ_JAVREH010000004.1"/>
</dbReference>
<accession>A0ABU2J7S0</accession>
<keyword evidence="3" id="KW-1185">Reference proteome</keyword>
<keyword evidence="1" id="KW-0472">Membrane</keyword>
<keyword evidence="1" id="KW-0812">Transmembrane</keyword>
<name>A0ABU2J7S0_9ACTN</name>
<comment type="caution">
    <text evidence="2">The sequence shown here is derived from an EMBL/GenBank/DDBJ whole genome shotgun (WGS) entry which is preliminary data.</text>
</comment>
<organism evidence="2 3">
    <name type="scientific">Jatrophihabitans lederbergiae</name>
    <dbReference type="NCBI Taxonomy" id="3075547"/>
    <lineage>
        <taxon>Bacteria</taxon>
        <taxon>Bacillati</taxon>
        <taxon>Actinomycetota</taxon>
        <taxon>Actinomycetes</taxon>
        <taxon>Jatrophihabitantales</taxon>
        <taxon>Jatrophihabitantaceae</taxon>
        <taxon>Jatrophihabitans</taxon>
    </lineage>
</organism>
<evidence type="ECO:0000313" key="2">
    <source>
        <dbReference type="EMBL" id="MDT0260758.1"/>
    </source>
</evidence>
<gene>
    <name evidence="2" type="ORF">RM423_05050</name>
</gene>